<dbReference type="InterPro" id="IPR050534">
    <property type="entry name" value="Coronavir_polyprotein_1ab"/>
</dbReference>
<dbReference type="CDD" id="cd17933">
    <property type="entry name" value="DEXSc_RecD-like"/>
    <property type="match status" value="1"/>
</dbReference>
<dbReference type="SUPFAM" id="SSF52540">
    <property type="entry name" value="P-loop containing nucleoside triphosphate hydrolases"/>
    <property type="match status" value="1"/>
</dbReference>
<evidence type="ECO:0000259" key="3">
    <source>
        <dbReference type="Pfam" id="PF13538"/>
    </source>
</evidence>
<protein>
    <submittedName>
        <fullName evidence="4">DUF2075 domain-containing protein</fullName>
    </submittedName>
</protein>
<dbReference type="EMBL" id="QQWG01000012">
    <property type="protein sequence ID" value="RRG20475.1"/>
    <property type="molecule type" value="Genomic_DNA"/>
</dbReference>
<keyword evidence="5" id="KW-1185">Reference proteome</keyword>
<dbReference type="OrthoDB" id="9803432at2"/>
<dbReference type="AlphaFoldDB" id="A0A425XZ50"/>
<dbReference type="RefSeq" id="WP_125031138.1">
    <property type="nucleotide sequence ID" value="NZ_JAPXVP010000005.1"/>
</dbReference>
<dbReference type="Pfam" id="PF13604">
    <property type="entry name" value="AAA_30"/>
    <property type="match status" value="1"/>
</dbReference>
<sequence length="478" mass="54389">MLKKHISLCICKELKFEPTADQEFAVTELSDYLTSSKNDRIFLLKGYAGTGKTTLVSALVSSLSEMEIKTVLLAPTGRAAKVLSHYCKQSAHTIHKKIYRQKSLTDGFGVFDLDRNLSRDTIFLVDEASMISNYSNEASAFGSGCLLDDLVDYVSAGVNCRLILIGDVAQLPPIGIDVSPALDPKELESCYNLTVKEVILTQVVRQAEESGILKNATELRRMLDEGDSGYPQLETERFPDIVRITGGELIEEISSAHDKYGLEETMVLCRSNKRANQYNQGIRNSILYREDEITVGDYLMVVKNNYFWTADVKEIDFIANGDIVEITRIGKHVEIYGLRYVEVSLRFPDYKDLELDTMIMLDTLNIEAASLGYEENKKLFFTISEDYADIPSKKKRYEKVRDNKFFNALQVKFAYAITCHKAQGGQWSAVFVDQGFINEDMLNREFYRWLYTALTRATEKLYLVNFKKDFFSNEEVDL</sequence>
<dbReference type="CDD" id="cd18809">
    <property type="entry name" value="SF1_C_RecD"/>
    <property type="match status" value="1"/>
</dbReference>
<feature type="domain" description="UvrD-like helicase C-terminal" evidence="3">
    <location>
        <begin position="413"/>
        <end position="464"/>
    </location>
</feature>
<evidence type="ECO:0000313" key="4">
    <source>
        <dbReference type="EMBL" id="RRG20475.1"/>
    </source>
</evidence>
<dbReference type="InterPro" id="IPR027417">
    <property type="entry name" value="P-loop_NTPase"/>
</dbReference>
<keyword evidence="1" id="KW-0547">Nucleotide-binding</keyword>
<dbReference type="PANTHER" id="PTHR43788">
    <property type="entry name" value="DNA2/NAM7 HELICASE FAMILY MEMBER"/>
    <property type="match status" value="1"/>
</dbReference>
<reference evidence="4 5" key="1">
    <citation type="submission" date="2018-07" db="EMBL/GenBank/DDBJ databases">
        <title>Draft genome sequence of Ancylomarina sp. M1P.</title>
        <authorList>
            <person name="Yadav S."/>
            <person name="Villanueva L."/>
            <person name="Damste J.S.S."/>
        </authorList>
    </citation>
    <scope>NUCLEOTIDE SEQUENCE [LARGE SCALE GENOMIC DNA]</scope>
    <source>
        <strain evidence="4 5">M1P</strain>
    </source>
</reference>
<dbReference type="GO" id="GO:0003678">
    <property type="term" value="F:DNA helicase activity"/>
    <property type="evidence" value="ECO:0007669"/>
    <property type="project" value="UniProtKB-ARBA"/>
</dbReference>
<gene>
    <name evidence="4" type="ORF">DWB61_12055</name>
</gene>
<dbReference type="Gene3D" id="3.40.50.300">
    <property type="entry name" value="P-loop containing nucleotide triphosphate hydrolases"/>
    <property type="match status" value="2"/>
</dbReference>
<organism evidence="4 5">
    <name type="scientific">Ancylomarina euxinus</name>
    <dbReference type="NCBI Taxonomy" id="2283627"/>
    <lineage>
        <taxon>Bacteria</taxon>
        <taxon>Pseudomonadati</taxon>
        <taxon>Bacteroidota</taxon>
        <taxon>Bacteroidia</taxon>
        <taxon>Marinilabiliales</taxon>
        <taxon>Marinifilaceae</taxon>
        <taxon>Ancylomarina</taxon>
    </lineage>
</organism>
<dbReference type="PANTHER" id="PTHR43788:SF6">
    <property type="entry name" value="DNA HELICASE B"/>
    <property type="match status" value="1"/>
</dbReference>
<evidence type="ECO:0000256" key="1">
    <source>
        <dbReference type="ARBA" id="ARBA00022741"/>
    </source>
</evidence>
<dbReference type="GO" id="GO:0005524">
    <property type="term" value="F:ATP binding"/>
    <property type="evidence" value="ECO:0007669"/>
    <property type="project" value="UniProtKB-KW"/>
</dbReference>
<comment type="caution">
    <text evidence="4">The sequence shown here is derived from an EMBL/GenBank/DDBJ whole genome shotgun (WGS) entry which is preliminary data.</text>
</comment>
<proteinExistence type="predicted"/>
<evidence type="ECO:0000313" key="5">
    <source>
        <dbReference type="Proteomes" id="UP000285794"/>
    </source>
</evidence>
<evidence type="ECO:0000256" key="2">
    <source>
        <dbReference type="ARBA" id="ARBA00022840"/>
    </source>
</evidence>
<name>A0A425XZ50_9BACT</name>
<dbReference type="Proteomes" id="UP000285794">
    <property type="component" value="Unassembled WGS sequence"/>
</dbReference>
<dbReference type="Pfam" id="PF13538">
    <property type="entry name" value="UvrD_C_2"/>
    <property type="match status" value="1"/>
</dbReference>
<dbReference type="InterPro" id="IPR027785">
    <property type="entry name" value="UvrD-like_helicase_C"/>
</dbReference>
<accession>A0A425XZ50</accession>
<keyword evidence="2" id="KW-0067">ATP-binding</keyword>